<dbReference type="SMART" id="SM00382">
    <property type="entry name" value="AAA"/>
    <property type="match status" value="1"/>
</dbReference>
<dbReference type="PROSITE" id="PS50929">
    <property type="entry name" value="ABC_TM1F"/>
    <property type="match status" value="1"/>
</dbReference>
<organism evidence="10 11">
    <name type="scientific">Paenibacillus konkukensis</name>
    <dbReference type="NCBI Taxonomy" id="2020716"/>
    <lineage>
        <taxon>Bacteria</taxon>
        <taxon>Bacillati</taxon>
        <taxon>Bacillota</taxon>
        <taxon>Bacilli</taxon>
        <taxon>Bacillales</taxon>
        <taxon>Paenibacillaceae</taxon>
        <taxon>Paenibacillus</taxon>
    </lineage>
</organism>
<dbReference type="EMBL" id="CP027059">
    <property type="protein sequence ID" value="UQZ86550.1"/>
    <property type="molecule type" value="Genomic_DNA"/>
</dbReference>
<evidence type="ECO:0000313" key="11">
    <source>
        <dbReference type="Proteomes" id="UP001057134"/>
    </source>
</evidence>
<dbReference type="PROSITE" id="PS00211">
    <property type="entry name" value="ABC_TRANSPORTER_1"/>
    <property type="match status" value="1"/>
</dbReference>
<keyword evidence="3" id="KW-0547">Nucleotide-binding</keyword>
<dbReference type="PANTHER" id="PTHR43394">
    <property type="entry name" value="ATP-DEPENDENT PERMEASE MDL1, MITOCHONDRIAL"/>
    <property type="match status" value="1"/>
</dbReference>
<dbReference type="RefSeq" id="WP_249862076.1">
    <property type="nucleotide sequence ID" value="NZ_CP027059.1"/>
</dbReference>
<dbReference type="Gene3D" id="1.20.1560.10">
    <property type="entry name" value="ABC transporter type 1, transmembrane domain"/>
    <property type="match status" value="1"/>
</dbReference>
<reference evidence="10" key="2">
    <citation type="journal article" date="2021" name="J Anim Sci Technol">
        <title>Complete genome sequence of Paenibacillus konkukensis sp. nov. SK3146 as a potential probiotic strain.</title>
        <authorList>
            <person name="Jung H.I."/>
            <person name="Park S."/>
            <person name="Niu K.M."/>
            <person name="Lee S.W."/>
            <person name="Kothari D."/>
            <person name="Yi K.J."/>
            <person name="Kim S.K."/>
        </authorList>
    </citation>
    <scope>NUCLEOTIDE SEQUENCE</scope>
    <source>
        <strain evidence="10">SK3146</strain>
    </source>
</reference>
<feature type="domain" description="ABC transporter" evidence="8">
    <location>
        <begin position="339"/>
        <end position="574"/>
    </location>
</feature>
<evidence type="ECO:0000256" key="4">
    <source>
        <dbReference type="ARBA" id="ARBA00022840"/>
    </source>
</evidence>
<evidence type="ECO:0000256" key="3">
    <source>
        <dbReference type="ARBA" id="ARBA00022741"/>
    </source>
</evidence>
<dbReference type="EC" id="3.6.3.-" evidence="10"/>
<dbReference type="InterPro" id="IPR011527">
    <property type="entry name" value="ABC1_TM_dom"/>
</dbReference>
<evidence type="ECO:0000259" key="8">
    <source>
        <dbReference type="PROSITE" id="PS50893"/>
    </source>
</evidence>
<dbReference type="PROSITE" id="PS50893">
    <property type="entry name" value="ABC_TRANSPORTER_2"/>
    <property type="match status" value="1"/>
</dbReference>
<keyword evidence="6 7" id="KW-0472">Membrane</keyword>
<feature type="transmembrane region" description="Helical" evidence="7">
    <location>
        <begin position="67"/>
        <end position="86"/>
    </location>
</feature>
<evidence type="ECO:0000256" key="5">
    <source>
        <dbReference type="ARBA" id="ARBA00022989"/>
    </source>
</evidence>
<keyword evidence="10" id="KW-0378">Hydrolase</keyword>
<evidence type="ECO:0000256" key="7">
    <source>
        <dbReference type="SAM" id="Phobius"/>
    </source>
</evidence>
<feature type="transmembrane region" description="Helical" evidence="7">
    <location>
        <begin position="275"/>
        <end position="295"/>
    </location>
</feature>
<evidence type="ECO:0000259" key="9">
    <source>
        <dbReference type="PROSITE" id="PS50929"/>
    </source>
</evidence>
<dbReference type="InterPro" id="IPR003439">
    <property type="entry name" value="ABC_transporter-like_ATP-bd"/>
</dbReference>
<dbReference type="Gene3D" id="3.40.50.300">
    <property type="entry name" value="P-loop containing nucleotide triphosphate hydrolases"/>
    <property type="match status" value="1"/>
</dbReference>
<dbReference type="GO" id="GO:0005524">
    <property type="term" value="F:ATP binding"/>
    <property type="evidence" value="ECO:0007669"/>
    <property type="project" value="UniProtKB-KW"/>
</dbReference>
<feature type="transmembrane region" description="Helical" evidence="7">
    <location>
        <begin position="248"/>
        <end position="269"/>
    </location>
</feature>
<evidence type="ECO:0000256" key="6">
    <source>
        <dbReference type="ARBA" id="ARBA00023136"/>
    </source>
</evidence>
<dbReference type="InterPro" id="IPR036640">
    <property type="entry name" value="ABC1_TM_sf"/>
</dbReference>
<evidence type="ECO:0000256" key="1">
    <source>
        <dbReference type="ARBA" id="ARBA00004651"/>
    </source>
</evidence>
<keyword evidence="2 7" id="KW-0812">Transmembrane</keyword>
<dbReference type="InterPro" id="IPR003593">
    <property type="entry name" value="AAA+_ATPase"/>
</dbReference>
<reference evidence="10" key="1">
    <citation type="submission" date="2018-02" db="EMBL/GenBank/DDBJ databases">
        <authorList>
            <person name="Kim S.-K."/>
            <person name="Jung H.-I."/>
            <person name="Lee S.-W."/>
        </authorList>
    </citation>
    <scope>NUCLEOTIDE SEQUENCE</scope>
    <source>
        <strain evidence="10">SK3146</strain>
    </source>
</reference>
<dbReference type="InterPro" id="IPR027417">
    <property type="entry name" value="P-loop_NTPase"/>
</dbReference>
<dbReference type="CDD" id="cd18551">
    <property type="entry name" value="ABC_6TM_LmrA_like"/>
    <property type="match status" value="1"/>
</dbReference>
<evidence type="ECO:0000313" key="10">
    <source>
        <dbReference type="EMBL" id="UQZ86550.1"/>
    </source>
</evidence>
<comment type="subcellular location">
    <subcellularLocation>
        <location evidence="1">Cell membrane</location>
        <topology evidence="1">Multi-pass membrane protein</topology>
    </subcellularLocation>
</comment>
<accession>A0ABY4RVZ7</accession>
<sequence length="597" mass="65847">MKEQRATGSWRLFMTLIRETKPSKWKLGIAIALSVISTVVGLIVPLFTKNLVDSFSLTSIRPMQIAALVLTFSAQAVAGGLSIYLLNHVGQNVVANLRDRLWKKLLALTVPYYDNHRTGETISRMTNDTGVVKGLISEHVTSFFNGMISIIGSVSILLYLDWKMTLIMLLAVPLAILILVPIGRQMFAISKGLQDETAKFTGVLSQVLSEIRLVKTSNAEPLEYENGKSGITKLFQYGVREGKVQAMIAPLISFVLMALLVVIIGYGGMRVSSGILTAGELVAFILYLIQIIMPINQITTFFTQLQKAVGATERIITTLEAEEEDIERGLTLDNAHQPIVVDHVTFRYGGGEPVLKELDFTLQPGKVTAIVGPSGGGKTTLFSLLERFYTPQSGQIRVGGRKIEDYSLHSWRSQIGYVSQESPLIAGTIRDNICYGTDRLVTDEELKRAAAMAYADLFIEEFPEGYDTEVGERGIKLSGGQRQRIAIARALLRDPKILMLDEATSSLDSKSEIVVQEALKNLMKGRTTLVIAHRLSTVVDAEQILFIEKGQITGRGKHEELLQTHRLYREFATRQLQIKESVPPVPAPEASGGAWVN</sequence>
<proteinExistence type="predicted"/>
<keyword evidence="4 10" id="KW-0067">ATP-binding</keyword>
<protein>
    <submittedName>
        <fullName evidence="10">Multidrug resistance ABC transporter ATP-binding/permease protein BmrA</fullName>
        <ecNumber evidence="10">3.6.3.-</ecNumber>
    </submittedName>
</protein>
<evidence type="ECO:0000256" key="2">
    <source>
        <dbReference type="ARBA" id="ARBA00022692"/>
    </source>
</evidence>
<dbReference type="InterPro" id="IPR017871">
    <property type="entry name" value="ABC_transporter-like_CS"/>
</dbReference>
<feature type="domain" description="ABC transmembrane type-1" evidence="9">
    <location>
        <begin position="29"/>
        <end position="307"/>
    </location>
</feature>
<dbReference type="GO" id="GO:0016787">
    <property type="term" value="F:hydrolase activity"/>
    <property type="evidence" value="ECO:0007669"/>
    <property type="project" value="UniProtKB-KW"/>
</dbReference>
<feature type="transmembrane region" description="Helical" evidence="7">
    <location>
        <begin position="166"/>
        <end position="183"/>
    </location>
</feature>
<dbReference type="Proteomes" id="UP001057134">
    <property type="component" value="Chromosome"/>
</dbReference>
<dbReference type="PANTHER" id="PTHR43394:SF1">
    <property type="entry name" value="ATP-BINDING CASSETTE SUB-FAMILY B MEMBER 10, MITOCHONDRIAL"/>
    <property type="match status" value="1"/>
</dbReference>
<keyword evidence="5 7" id="KW-1133">Transmembrane helix</keyword>
<dbReference type="Pfam" id="PF00005">
    <property type="entry name" value="ABC_tran"/>
    <property type="match status" value="1"/>
</dbReference>
<dbReference type="InterPro" id="IPR039421">
    <property type="entry name" value="Type_1_exporter"/>
</dbReference>
<gene>
    <name evidence="10" type="primary">bmrA</name>
    <name evidence="10" type="ORF">SK3146_05843</name>
</gene>
<dbReference type="Pfam" id="PF00664">
    <property type="entry name" value="ABC_membrane"/>
    <property type="match status" value="1"/>
</dbReference>
<feature type="transmembrane region" description="Helical" evidence="7">
    <location>
        <begin position="27"/>
        <end position="47"/>
    </location>
</feature>
<dbReference type="SUPFAM" id="SSF52540">
    <property type="entry name" value="P-loop containing nucleoside triphosphate hydrolases"/>
    <property type="match status" value="1"/>
</dbReference>
<keyword evidence="11" id="KW-1185">Reference proteome</keyword>
<name>A0ABY4RVZ7_9BACL</name>
<dbReference type="SUPFAM" id="SSF90123">
    <property type="entry name" value="ABC transporter transmembrane region"/>
    <property type="match status" value="1"/>
</dbReference>